<dbReference type="GO" id="GO:0020037">
    <property type="term" value="F:heme binding"/>
    <property type="evidence" value="ECO:0007669"/>
    <property type="project" value="InterPro"/>
</dbReference>
<dbReference type="GO" id="GO:0019825">
    <property type="term" value="F:oxygen binding"/>
    <property type="evidence" value="ECO:0007669"/>
    <property type="project" value="InterPro"/>
</dbReference>
<dbReference type="STRING" id="336831.WG68_13860"/>
<comment type="caution">
    <text evidence="7">The sequence shown here is derived from an EMBL/GenBank/DDBJ whole genome shotgun (WGS) entry which is preliminary data.</text>
</comment>
<keyword evidence="2 5" id="KW-0349">Heme</keyword>
<keyword evidence="6" id="KW-0732">Signal</keyword>
<evidence type="ECO:0000256" key="6">
    <source>
        <dbReference type="SAM" id="SignalP"/>
    </source>
</evidence>
<evidence type="ECO:0000256" key="1">
    <source>
        <dbReference type="ARBA" id="ARBA00022448"/>
    </source>
</evidence>
<feature type="chain" id="PRO_5005644326" evidence="6">
    <location>
        <begin position="27"/>
        <end position="144"/>
    </location>
</feature>
<dbReference type="Proteomes" id="UP000034228">
    <property type="component" value="Unassembled WGS sequence"/>
</dbReference>
<keyword evidence="1" id="KW-0813">Transport</keyword>
<evidence type="ECO:0000256" key="4">
    <source>
        <dbReference type="ARBA" id="ARBA00023004"/>
    </source>
</evidence>
<evidence type="ECO:0000313" key="7">
    <source>
        <dbReference type="EMBL" id="KKO44905.1"/>
    </source>
</evidence>
<keyword evidence="3 5" id="KW-0479">Metal-binding</keyword>
<sequence>MVKHRWFNSMLLSACLVLLPGCSNTAQPSLYQRLGAEPGIATLVDGLLFEIEHDQRIVHHFADTDIGRFRAMLAEQLCDLTGGPCQYSGSTMQQSHTGFNISLADYDALVAGLINVMQRQQISIADQNALLALLAPMYKDISYR</sequence>
<feature type="binding site" description="distal binding residue" evidence="5">
    <location>
        <position position="96"/>
    </location>
    <ligand>
        <name>heme</name>
        <dbReference type="ChEBI" id="CHEBI:30413"/>
    </ligand>
    <ligandPart>
        <name>Fe</name>
        <dbReference type="ChEBI" id="CHEBI:18248"/>
    </ligandPart>
</feature>
<proteinExistence type="predicted"/>
<organism evidence="7 8">
    <name type="scientific">Arsukibacterium ikkense</name>
    <dbReference type="NCBI Taxonomy" id="336831"/>
    <lineage>
        <taxon>Bacteria</taxon>
        <taxon>Pseudomonadati</taxon>
        <taxon>Pseudomonadota</taxon>
        <taxon>Gammaproteobacteria</taxon>
        <taxon>Chromatiales</taxon>
        <taxon>Chromatiaceae</taxon>
        <taxon>Arsukibacterium</taxon>
    </lineage>
</organism>
<dbReference type="SUPFAM" id="SSF46458">
    <property type="entry name" value="Globin-like"/>
    <property type="match status" value="1"/>
</dbReference>
<dbReference type="InterPro" id="IPR012292">
    <property type="entry name" value="Globin/Proto"/>
</dbReference>
<evidence type="ECO:0000256" key="3">
    <source>
        <dbReference type="ARBA" id="ARBA00022723"/>
    </source>
</evidence>
<dbReference type="InterPro" id="IPR009050">
    <property type="entry name" value="Globin-like_sf"/>
</dbReference>
<dbReference type="CDD" id="cd00454">
    <property type="entry name" value="TrHb1_N"/>
    <property type="match status" value="1"/>
</dbReference>
<dbReference type="PATRIC" id="fig|336831.14.peg.3543"/>
<evidence type="ECO:0000256" key="2">
    <source>
        <dbReference type="ARBA" id="ARBA00022617"/>
    </source>
</evidence>
<dbReference type="InterPro" id="IPR001486">
    <property type="entry name" value="Hemoglobin_trunc"/>
</dbReference>
<evidence type="ECO:0000313" key="8">
    <source>
        <dbReference type="Proteomes" id="UP000034228"/>
    </source>
</evidence>
<protein>
    <submittedName>
        <fullName evidence="7">Cyanoglobin</fullName>
    </submittedName>
</protein>
<dbReference type="EMBL" id="LAHO01000013">
    <property type="protein sequence ID" value="KKO44905.1"/>
    <property type="molecule type" value="Genomic_DNA"/>
</dbReference>
<accession>A0A0M2V5H7</accession>
<name>A0A0M2V5H7_9GAMM</name>
<gene>
    <name evidence="7" type="ORF">WG68_13860</name>
</gene>
<keyword evidence="8" id="KW-1185">Reference proteome</keyword>
<dbReference type="Pfam" id="PF01152">
    <property type="entry name" value="Bac_globin"/>
    <property type="match status" value="1"/>
</dbReference>
<dbReference type="Gene3D" id="1.10.490.10">
    <property type="entry name" value="Globins"/>
    <property type="match status" value="1"/>
</dbReference>
<keyword evidence="4 5" id="KW-0408">Iron</keyword>
<dbReference type="OrthoDB" id="9795814at2"/>
<evidence type="ECO:0000256" key="5">
    <source>
        <dbReference type="PIRSR" id="PIRSR601486-1"/>
    </source>
</evidence>
<dbReference type="GO" id="GO:0046872">
    <property type="term" value="F:metal ion binding"/>
    <property type="evidence" value="ECO:0007669"/>
    <property type="project" value="UniProtKB-KW"/>
</dbReference>
<reference evidence="7 8" key="1">
    <citation type="submission" date="2015-03" db="EMBL/GenBank/DDBJ databases">
        <title>Draft genome sequences of two protease-producing strains of Arsukibacterium isolated from two cold and alkaline environments.</title>
        <authorList>
            <person name="Lylloff J.E."/>
            <person name="Skov L.B."/>
            <person name="Jepsen M."/>
            <person name="Hallin P.F."/>
            <person name="Sorensen S.J."/>
            <person name="Stougaard P."/>
            <person name="Glaring M.A."/>
        </authorList>
    </citation>
    <scope>NUCLEOTIDE SEQUENCE [LARGE SCALE GENOMIC DNA]</scope>
    <source>
        <strain evidence="7 8">GCM72</strain>
    </source>
</reference>
<dbReference type="RefSeq" id="WP_046558290.1">
    <property type="nucleotide sequence ID" value="NZ_LAHO01000013.1"/>
</dbReference>
<dbReference type="AlphaFoldDB" id="A0A0M2V5H7"/>
<feature type="signal peptide" evidence="6">
    <location>
        <begin position="1"/>
        <end position="26"/>
    </location>
</feature>